<keyword evidence="2" id="KW-0040">ANK repeat</keyword>
<comment type="subcellular location">
    <subcellularLocation>
        <location evidence="1">Cell membrane</location>
        <topology evidence="1">Peripheral membrane protein</topology>
        <orientation evidence="1">Cytoplasmic side</orientation>
    </subcellularLocation>
</comment>
<accession>A0ABU6Z7H0</accession>
<name>A0ABU6Z7H0_9FABA</name>
<evidence type="ECO:0000256" key="2">
    <source>
        <dbReference type="PROSITE-ProRule" id="PRU00023"/>
    </source>
</evidence>
<gene>
    <name evidence="5" type="ORF">PIB30_016058</name>
</gene>
<evidence type="ECO:0000313" key="6">
    <source>
        <dbReference type="Proteomes" id="UP001341840"/>
    </source>
</evidence>
<reference evidence="5 6" key="1">
    <citation type="journal article" date="2023" name="Plants (Basel)">
        <title>Bridging the Gap: Combining Genomics and Transcriptomics Approaches to Understand Stylosanthes scabra, an Orphan Legume from the Brazilian Caatinga.</title>
        <authorList>
            <person name="Ferreira-Neto J.R.C."/>
            <person name="da Silva M.D."/>
            <person name="Binneck E."/>
            <person name="de Melo N.F."/>
            <person name="da Silva R.H."/>
            <person name="de Melo A.L.T.M."/>
            <person name="Pandolfi V."/>
            <person name="Bustamante F.O."/>
            <person name="Brasileiro-Vidal A.C."/>
            <person name="Benko-Iseppon A.M."/>
        </authorList>
    </citation>
    <scope>NUCLEOTIDE SEQUENCE [LARGE SCALE GENOMIC DNA]</scope>
    <source>
        <tissue evidence="5">Leaves</tissue>
    </source>
</reference>
<protein>
    <recommendedName>
        <fullName evidence="4">PGG domain-containing protein</fullName>
    </recommendedName>
</protein>
<dbReference type="Proteomes" id="UP001341840">
    <property type="component" value="Unassembled WGS sequence"/>
</dbReference>
<dbReference type="InterPro" id="IPR036770">
    <property type="entry name" value="Ankyrin_rpt-contain_sf"/>
</dbReference>
<evidence type="ECO:0000256" key="1">
    <source>
        <dbReference type="ARBA" id="ARBA00004413"/>
    </source>
</evidence>
<evidence type="ECO:0000256" key="3">
    <source>
        <dbReference type="SAM" id="Phobius"/>
    </source>
</evidence>
<dbReference type="SMART" id="SM00248">
    <property type="entry name" value="ANK"/>
    <property type="match status" value="7"/>
</dbReference>
<comment type="caution">
    <text evidence="5">The sequence shown here is derived from an EMBL/GenBank/DDBJ whole genome shotgun (WGS) entry which is preliminary data.</text>
</comment>
<feature type="transmembrane region" description="Helical" evidence="3">
    <location>
        <begin position="422"/>
        <end position="444"/>
    </location>
</feature>
<dbReference type="InterPro" id="IPR002110">
    <property type="entry name" value="Ankyrin_rpt"/>
</dbReference>
<keyword evidence="6" id="KW-1185">Reference proteome</keyword>
<dbReference type="PANTHER" id="PTHR24128:SF87">
    <property type="entry name" value="ANKYRIN REPEAT FAMILY PROTEIN"/>
    <property type="match status" value="1"/>
</dbReference>
<dbReference type="EMBL" id="JASCZI010271905">
    <property type="protein sequence ID" value="MED6217243.1"/>
    <property type="molecule type" value="Genomic_DNA"/>
</dbReference>
<dbReference type="Gene3D" id="1.25.40.20">
    <property type="entry name" value="Ankyrin repeat-containing domain"/>
    <property type="match status" value="1"/>
</dbReference>
<organism evidence="5 6">
    <name type="scientific">Stylosanthes scabra</name>
    <dbReference type="NCBI Taxonomy" id="79078"/>
    <lineage>
        <taxon>Eukaryota</taxon>
        <taxon>Viridiplantae</taxon>
        <taxon>Streptophyta</taxon>
        <taxon>Embryophyta</taxon>
        <taxon>Tracheophyta</taxon>
        <taxon>Spermatophyta</taxon>
        <taxon>Magnoliopsida</taxon>
        <taxon>eudicotyledons</taxon>
        <taxon>Gunneridae</taxon>
        <taxon>Pentapetalae</taxon>
        <taxon>rosids</taxon>
        <taxon>fabids</taxon>
        <taxon>Fabales</taxon>
        <taxon>Fabaceae</taxon>
        <taxon>Papilionoideae</taxon>
        <taxon>50 kb inversion clade</taxon>
        <taxon>dalbergioids sensu lato</taxon>
        <taxon>Dalbergieae</taxon>
        <taxon>Pterocarpus clade</taxon>
        <taxon>Stylosanthes</taxon>
    </lineage>
</organism>
<dbReference type="Pfam" id="PF13962">
    <property type="entry name" value="PGG"/>
    <property type="match status" value="1"/>
</dbReference>
<sequence>MANNVSPLEEAAVSGDIDRLYALIQEDPDILNDVDAKPFANTPLHIAAFVDLKEHPNQELIRYLSFANEIMLLKPSFALKLNPQGFSPLHLAIQNSHSKLALCLVDMNKELVRVKGREGTTPLHLASQIGDCDLLEHFLWVCPGSIEDVNSRNETALHIAVRNQQFDSLRVLVGWLKSNTRMGAGRLEFSILNKRDMAGNTILHLSVINHDMKSLDLLINNPYMICLNWMNSEKKTVLDEAAGSADMVRKLSKAGARPGSSLEDDPTERPAYGLISKSRHGYLYAALNIIRRIRGDISDTQRDGYFVAAALILTAVYQSALSPPGGLYQADGSNLNSTSSLNSAAGKSVLSNNNFTFLSIINMAALVWAAISFVMLIPAGKMNAMLIAPTFYFGFSYIYSLALISPPGAHDEGFKLKNAGQLAFLLFIVISGIIIPYVPGISPFPSIKKYILRPLLKMFRRSKNASNI</sequence>
<feature type="repeat" description="ANK" evidence="2">
    <location>
        <begin position="118"/>
        <end position="139"/>
    </location>
</feature>
<dbReference type="PROSITE" id="PS50088">
    <property type="entry name" value="ANK_REPEAT"/>
    <property type="match status" value="1"/>
</dbReference>
<evidence type="ECO:0000313" key="5">
    <source>
        <dbReference type="EMBL" id="MED6217243.1"/>
    </source>
</evidence>
<proteinExistence type="predicted"/>
<keyword evidence="3" id="KW-1133">Transmembrane helix</keyword>
<dbReference type="PANTHER" id="PTHR24128">
    <property type="entry name" value="HOMEOBOX PROTEIN WARIAI"/>
    <property type="match status" value="1"/>
</dbReference>
<dbReference type="PROSITE" id="PS50297">
    <property type="entry name" value="ANK_REP_REGION"/>
    <property type="match status" value="1"/>
</dbReference>
<dbReference type="SUPFAM" id="SSF48403">
    <property type="entry name" value="Ankyrin repeat"/>
    <property type="match status" value="1"/>
</dbReference>
<feature type="transmembrane region" description="Helical" evidence="3">
    <location>
        <begin position="355"/>
        <end position="377"/>
    </location>
</feature>
<keyword evidence="3" id="KW-0472">Membrane</keyword>
<keyword evidence="3" id="KW-0812">Transmembrane</keyword>
<feature type="domain" description="PGG" evidence="4">
    <location>
        <begin position="302"/>
        <end position="381"/>
    </location>
</feature>
<feature type="transmembrane region" description="Helical" evidence="3">
    <location>
        <begin position="384"/>
        <end position="402"/>
    </location>
</feature>
<dbReference type="Pfam" id="PF12796">
    <property type="entry name" value="Ank_2"/>
    <property type="match status" value="2"/>
</dbReference>
<evidence type="ECO:0000259" key="4">
    <source>
        <dbReference type="Pfam" id="PF13962"/>
    </source>
</evidence>
<dbReference type="InterPro" id="IPR026961">
    <property type="entry name" value="PGG_dom"/>
</dbReference>